<comment type="caution">
    <text evidence="1">The sequence shown here is derived from an EMBL/GenBank/DDBJ whole genome shotgun (WGS) entry which is preliminary data.</text>
</comment>
<evidence type="ECO:0000313" key="2">
    <source>
        <dbReference type="Proteomes" id="UP001296993"/>
    </source>
</evidence>
<proteinExistence type="predicted"/>
<name>A0ABS4XBT1_9MICC</name>
<reference evidence="1 2" key="1">
    <citation type="submission" date="2021-03" db="EMBL/GenBank/DDBJ databases">
        <title>Sequencing the genomes of 1000 actinobacteria strains.</title>
        <authorList>
            <person name="Klenk H.-P."/>
        </authorList>
    </citation>
    <scope>NUCLEOTIDE SEQUENCE [LARGE SCALE GENOMIC DNA]</scope>
    <source>
        <strain evidence="1 2">DSM 15797</strain>
    </source>
</reference>
<dbReference type="EMBL" id="JAGIOF010000001">
    <property type="protein sequence ID" value="MBP2385736.1"/>
    <property type="molecule type" value="Genomic_DNA"/>
</dbReference>
<accession>A0ABS4XBT1</accession>
<evidence type="ECO:0000313" key="1">
    <source>
        <dbReference type="EMBL" id="MBP2385736.1"/>
    </source>
</evidence>
<gene>
    <name evidence="1" type="ORF">JOF47_001247</name>
</gene>
<keyword evidence="2" id="KW-1185">Reference proteome</keyword>
<dbReference type="Proteomes" id="UP001296993">
    <property type="component" value="Unassembled WGS sequence"/>
</dbReference>
<sequence length="49" mass="5427">MRTGDATAHAIQRVDSIGICVFLPKGGTFCIILKVLQTERRGDFMSLPY</sequence>
<protein>
    <submittedName>
        <fullName evidence="1">Uncharacterized protein</fullName>
    </submittedName>
</protein>
<organism evidence="1 2">
    <name type="scientific">Paeniglutamicibacter kerguelensis</name>
    <dbReference type="NCBI Taxonomy" id="254788"/>
    <lineage>
        <taxon>Bacteria</taxon>
        <taxon>Bacillati</taxon>
        <taxon>Actinomycetota</taxon>
        <taxon>Actinomycetes</taxon>
        <taxon>Micrococcales</taxon>
        <taxon>Micrococcaceae</taxon>
        <taxon>Paeniglutamicibacter</taxon>
    </lineage>
</organism>